<sequence length="103" mass="11582">MKLILYSSALLLLLIFVPRACEGGNILVFPTEGSHWINMDILLQALHSRGHNITIVLKRSLDQKYITELVSKAILFERGALPLTNFLHMTLGMFSTFVDAHMA</sequence>
<dbReference type="GO" id="GO:0008194">
    <property type="term" value="F:UDP-glycosyltransferase activity"/>
    <property type="evidence" value="ECO:0007669"/>
    <property type="project" value="InterPro"/>
</dbReference>
<accession>A0A3Q3XG96</accession>
<dbReference type="Ensembl" id="ENSMMOT00000022376.1">
    <property type="protein sequence ID" value="ENSMMOP00000022011.1"/>
    <property type="gene ID" value="ENSMMOG00000016737.1"/>
</dbReference>
<organism evidence="3 4">
    <name type="scientific">Mola mola</name>
    <name type="common">Ocean sunfish</name>
    <name type="synonym">Tetraodon mola</name>
    <dbReference type="NCBI Taxonomy" id="94237"/>
    <lineage>
        <taxon>Eukaryota</taxon>
        <taxon>Metazoa</taxon>
        <taxon>Chordata</taxon>
        <taxon>Craniata</taxon>
        <taxon>Vertebrata</taxon>
        <taxon>Euteleostomi</taxon>
        <taxon>Actinopterygii</taxon>
        <taxon>Neopterygii</taxon>
        <taxon>Teleostei</taxon>
        <taxon>Neoteleostei</taxon>
        <taxon>Acanthomorphata</taxon>
        <taxon>Eupercaria</taxon>
        <taxon>Tetraodontiformes</taxon>
        <taxon>Molidae</taxon>
        <taxon>Mola</taxon>
    </lineage>
</organism>
<keyword evidence="2" id="KW-0732">Signal</keyword>
<evidence type="ECO:0000313" key="3">
    <source>
        <dbReference type="Ensembl" id="ENSMMOP00000022011.1"/>
    </source>
</evidence>
<name>A0A3Q3XG96_MOLML</name>
<dbReference type="AlphaFoldDB" id="A0A3Q3XG96"/>
<evidence type="ECO:0000256" key="1">
    <source>
        <dbReference type="ARBA" id="ARBA00022679"/>
    </source>
</evidence>
<protein>
    <submittedName>
        <fullName evidence="3">Uncharacterized protein</fullName>
    </submittedName>
</protein>
<feature type="signal peptide" evidence="2">
    <location>
        <begin position="1"/>
        <end position="23"/>
    </location>
</feature>
<evidence type="ECO:0000256" key="2">
    <source>
        <dbReference type="SAM" id="SignalP"/>
    </source>
</evidence>
<reference evidence="3" key="1">
    <citation type="submission" date="2025-08" db="UniProtKB">
        <authorList>
            <consortium name="Ensembl"/>
        </authorList>
    </citation>
    <scope>IDENTIFICATION</scope>
</reference>
<keyword evidence="1" id="KW-0808">Transferase</keyword>
<dbReference type="InterPro" id="IPR002213">
    <property type="entry name" value="UDP_glucos_trans"/>
</dbReference>
<feature type="chain" id="PRO_5018582837" evidence="2">
    <location>
        <begin position="24"/>
        <end position="103"/>
    </location>
</feature>
<proteinExistence type="predicted"/>
<dbReference type="SUPFAM" id="SSF53756">
    <property type="entry name" value="UDP-Glycosyltransferase/glycogen phosphorylase"/>
    <property type="match status" value="1"/>
</dbReference>
<evidence type="ECO:0000313" key="4">
    <source>
        <dbReference type="Proteomes" id="UP000261620"/>
    </source>
</evidence>
<dbReference type="Pfam" id="PF00201">
    <property type="entry name" value="UDPGT"/>
    <property type="match status" value="1"/>
</dbReference>
<dbReference type="Proteomes" id="UP000261620">
    <property type="component" value="Unplaced"/>
</dbReference>
<reference evidence="3" key="2">
    <citation type="submission" date="2025-09" db="UniProtKB">
        <authorList>
            <consortium name="Ensembl"/>
        </authorList>
    </citation>
    <scope>IDENTIFICATION</scope>
</reference>
<dbReference type="STRING" id="94237.ENSMMOP00000022011"/>
<keyword evidence="4" id="KW-1185">Reference proteome</keyword>